<evidence type="ECO:0000313" key="6">
    <source>
        <dbReference type="EMBL" id="GHF41189.1"/>
    </source>
</evidence>
<proteinExistence type="predicted"/>
<organism evidence="6 7">
    <name type="scientific">Streptomyces mashuensis</name>
    <dbReference type="NCBI Taxonomy" id="33904"/>
    <lineage>
        <taxon>Bacteria</taxon>
        <taxon>Bacillati</taxon>
        <taxon>Actinomycetota</taxon>
        <taxon>Actinomycetes</taxon>
        <taxon>Kitasatosporales</taxon>
        <taxon>Streptomycetaceae</taxon>
        <taxon>Streptomyces</taxon>
    </lineage>
</organism>
<feature type="domain" description="Glycosyltransferase subfamily 4-like N-terminal" evidence="5">
    <location>
        <begin position="25"/>
        <end position="166"/>
    </location>
</feature>
<dbReference type="Pfam" id="PF00534">
    <property type="entry name" value="Glycos_transf_1"/>
    <property type="match status" value="1"/>
</dbReference>
<dbReference type="AlphaFoldDB" id="A0A919B3J8"/>
<dbReference type="GO" id="GO:0016758">
    <property type="term" value="F:hexosyltransferase activity"/>
    <property type="evidence" value="ECO:0007669"/>
    <property type="project" value="TreeGrafter"/>
</dbReference>
<reference evidence="6" key="2">
    <citation type="submission" date="2020-09" db="EMBL/GenBank/DDBJ databases">
        <authorList>
            <person name="Sun Q."/>
            <person name="Ohkuma M."/>
        </authorList>
    </citation>
    <scope>NUCLEOTIDE SEQUENCE</scope>
    <source>
        <strain evidence="6">JCM 4059</strain>
    </source>
</reference>
<accession>A0A919B3J8</accession>
<dbReference type="Pfam" id="PF13579">
    <property type="entry name" value="Glyco_trans_4_4"/>
    <property type="match status" value="1"/>
</dbReference>
<name>A0A919B3J8_9ACTN</name>
<evidence type="ECO:0000259" key="4">
    <source>
        <dbReference type="Pfam" id="PF00534"/>
    </source>
</evidence>
<gene>
    <name evidence="6" type="ORF">GCM10010218_23270</name>
</gene>
<dbReference type="EMBL" id="BNBD01000003">
    <property type="protein sequence ID" value="GHF41189.1"/>
    <property type="molecule type" value="Genomic_DNA"/>
</dbReference>
<evidence type="ECO:0000256" key="1">
    <source>
        <dbReference type="ARBA" id="ARBA00022676"/>
    </source>
</evidence>
<dbReference type="InterPro" id="IPR028098">
    <property type="entry name" value="Glyco_trans_4-like_N"/>
</dbReference>
<dbReference type="SUPFAM" id="SSF53756">
    <property type="entry name" value="UDP-Glycosyltransferase/glycogen phosphorylase"/>
    <property type="match status" value="1"/>
</dbReference>
<dbReference type="InterPro" id="IPR050194">
    <property type="entry name" value="Glycosyltransferase_grp1"/>
</dbReference>
<protein>
    <submittedName>
        <fullName evidence="6">Glycosyl transferase</fullName>
    </submittedName>
</protein>
<feature type="region of interest" description="Disordered" evidence="3">
    <location>
        <begin position="159"/>
        <end position="182"/>
    </location>
</feature>
<dbReference type="CDD" id="cd03801">
    <property type="entry name" value="GT4_PimA-like"/>
    <property type="match status" value="1"/>
</dbReference>
<sequence length="375" mass="39002">MSTSPGTSHGPSPLHTVQVLGNGGGGSGAHVRSLADGLVAHGLAVTVVAPCATEDAYEFTAGGASFVPLHSGPNALAVASIRAASEGADVVHAHGPRAGSLAALALRGRPTPLVVTWHARVRARGARAHLVRLMERHAARAAAVVLGASSDLVDTARRRGARDARLASPALPSPRGAPRDDDEYARYKTRAELGAVARPLLLTVGRLEPGQGYDSLLDAARVWRDEDPEPLLVVAGEGSQRPSLQRRIEEENLPVQLVGRRDDVPELLAAADVAVLPHCREGRPVLVHEALCAGIPLVAAAVGGVPDMVGEAAELVPPDDGEALAHAVLRLLHDPLRCERLTEAGRAQSAAWPTPDDAVAHVLAVYDELTSPDGE</sequence>
<dbReference type="Gene3D" id="3.40.50.2000">
    <property type="entry name" value="Glycogen Phosphorylase B"/>
    <property type="match status" value="2"/>
</dbReference>
<dbReference type="InterPro" id="IPR001296">
    <property type="entry name" value="Glyco_trans_1"/>
</dbReference>
<evidence type="ECO:0000259" key="5">
    <source>
        <dbReference type="Pfam" id="PF13579"/>
    </source>
</evidence>
<reference evidence="6" key="1">
    <citation type="journal article" date="2014" name="Int. J. Syst. Evol. Microbiol.">
        <title>Complete genome sequence of Corynebacterium casei LMG S-19264T (=DSM 44701T), isolated from a smear-ripened cheese.</title>
        <authorList>
            <consortium name="US DOE Joint Genome Institute (JGI-PGF)"/>
            <person name="Walter F."/>
            <person name="Albersmeier A."/>
            <person name="Kalinowski J."/>
            <person name="Ruckert C."/>
        </authorList>
    </citation>
    <scope>NUCLEOTIDE SEQUENCE</scope>
    <source>
        <strain evidence="6">JCM 4059</strain>
    </source>
</reference>
<keyword evidence="1" id="KW-0328">Glycosyltransferase</keyword>
<dbReference type="PANTHER" id="PTHR45947">
    <property type="entry name" value="SULFOQUINOVOSYL TRANSFERASE SQD2"/>
    <property type="match status" value="1"/>
</dbReference>
<feature type="compositionally biased region" description="Low complexity" evidence="3">
    <location>
        <begin position="1"/>
        <end position="13"/>
    </location>
</feature>
<evidence type="ECO:0000256" key="2">
    <source>
        <dbReference type="ARBA" id="ARBA00022679"/>
    </source>
</evidence>
<feature type="domain" description="Glycosyl transferase family 1" evidence="4">
    <location>
        <begin position="197"/>
        <end position="347"/>
    </location>
</feature>
<feature type="region of interest" description="Disordered" evidence="3">
    <location>
        <begin position="1"/>
        <end position="26"/>
    </location>
</feature>
<evidence type="ECO:0000313" key="7">
    <source>
        <dbReference type="Proteomes" id="UP000638313"/>
    </source>
</evidence>
<dbReference type="Proteomes" id="UP000638313">
    <property type="component" value="Unassembled WGS sequence"/>
</dbReference>
<comment type="caution">
    <text evidence="6">The sequence shown here is derived from an EMBL/GenBank/DDBJ whole genome shotgun (WGS) entry which is preliminary data.</text>
</comment>
<keyword evidence="7" id="KW-1185">Reference proteome</keyword>
<dbReference type="PANTHER" id="PTHR45947:SF3">
    <property type="entry name" value="SULFOQUINOVOSYL TRANSFERASE SQD2"/>
    <property type="match status" value="1"/>
</dbReference>
<dbReference type="RefSeq" id="WP_190129411.1">
    <property type="nucleotide sequence ID" value="NZ_BNBD01000003.1"/>
</dbReference>
<keyword evidence="2 6" id="KW-0808">Transferase</keyword>
<evidence type="ECO:0000256" key="3">
    <source>
        <dbReference type="SAM" id="MobiDB-lite"/>
    </source>
</evidence>
<dbReference type="GO" id="GO:1901137">
    <property type="term" value="P:carbohydrate derivative biosynthetic process"/>
    <property type="evidence" value="ECO:0007669"/>
    <property type="project" value="UniProtKB-ARBA"/>
</dbReference>